<sequence length="378" mass="44237">MTVLWADLNAPGTYKFSDADFLPQFGWNCYDDDSNPSDQRCDSPKLKALLRAQGDQPDPDRNKDDVKLSKRLGDKDVARALRRTICKFPSEWDRTTISQRYHWLNEMEYGFKDHPDDWKRFENHLKAITFEKLPQAYLDAQWHFHPTEFIKLFRKCGWLDQNTFARIYPKTQDSIREKYRIALNTAMRKYRIVTPLRQSHFLGQGAVESGSLNDMQEKSMSGTAEAVRIFGEKINPASAKSEADLGHWYGKDAGENDPWFRLEKYNSKGIRITGSYSWVNGNCGDEDAIKFRGRGFKQLTGRSNYADYWTYRGWINLDDFSKNWWDDQQYKLRNVKLMTLKPAEIVTPQEVTISPYNCIDSGGWYMIFCPPESDTFYR</sequence>
<comment type="caution">
    <text evidence="1">The sequence shown here is derived from an EMBL/GenBank/DDBJ whole genome shotgun (WGS) entry which is preliminary data.</text>
</comment>
<gene>
    <name evidence="1" type="ORF">PQR63_02060</name>
</gene>
<proteinExistence type="predicted"/>
<dbReference type="RefSeq" id="WP_408165193.1">
    <property type="nucleotide sequence ID" value="NZ_JAQQFR010000001.1"/>
</dbReference>
<protein>
    <submittedName>
        <fullName evidence="1">Uncharacterized protein</fullName>
    </submittedName>
</protein>
<organism evidence="1 2">
    <name type="scientific">Herbaspirillum rhizosphaerae</name>
    <dbReference type="NCBI Taxonomy" id="346179"/>
    <lineage>
        <taxon>Bacteria</taxon>
        <taxon>Pseudomonadati</taxon>
        <taxon>Pseudomonadota</taxon>
        <taxon>Betaproteobacteria</taxon>
        <taxon>Burkholderiales</taxon>
        <taxon>Oxalobacteraceae</taxon>
        <taxon>Herbaspirillum</taxon>
    </lineage>
</organism>
<accession>A0ABW8Z249</accession>
<evidence type="ECO:0000313" key="2">
    <source>
        <dbReference type="Proteomes" id="UP001629214"/>
    </source>
</evidence>
<dbReference type="SUPFAM" id="SSF53955">
    <property type="entry name" value="Lysozyme-like"/>
    <property type="match status" value="1"/>
</dbReference>
<dbReference type="InterPro" id="IPR023346">
    <property type="entry name" value="Lysozyme-like_dom_sf"/>
</dbReference>
<keyword evidence="2" id="KW-1185">Reference proteome</keyword>
<dbReference type="EMBL" id="JAQQFR010000001">
    <property type="protein sequence ID" value="MFL9877151.1"/>
    <property type="molecule type" value="Genomic_DNA"/>
</dbReference>
<name>A0ABW8Z249_9BURK</name>
<evidence type="ECO:0000313" key="1">
    <source>
        <dbReference type="EMBL" id="MFL9877151.1"/>
    </source>
</evidence>
<dbReference type="Gene3D" id="1.10.530.10">
    <property type="match status" value="1"/>
</dbReference>
<dbReference type="Proteomes" id="UP001629214">
    <property type="component" value="Unassembled WGS sequence"/>
</dbReference>
<reference evidence="1 2" key="1">
    <citation type="journal article" date="2024" name="Chem. Sci.">
        <title>Discovery of megapolipeptins by genome mining of a Burkholderiales bacteria collection.</title>
        <authorList>
            <person name="Paulo B.S."/>
            <person name="Recchia M.J.J."/>
            <person name="Lee S."/>
            <person name="Fergusson C.H."/>
            <person name="Romanowski S.B."/>
            <person name="Hernandez A."/>
            <person name="Krull N."/>
            <person name="Liu D.Y."/>
            <person name="Cavanagh H."/>
            <person name="Bos A."/>
            <person name="Gray C.A."/>
            <person name="Murphy B.T."/>
            <person name="Linington R.G."/>
            <person name="Eustaquio A.S."/>
        </authorList>
    </citation>
    <scope>NUCLEOTIDE SEQUENCE [LARGE SCALE GENOMIC DNA]</scope>
    <source>
        <strain evidence="1 2">RL21-008-BIB-B</strain>
    </source>
</reference>